<dbReference type="AlphaFoldDB" id="A0A383WMQ9"/>
<dbReference type="PANTHER" id="PTHR43205:SF7">
    <property type="entry name" value="PROSTAGLANDIN REDUCTASE 1"/>
    <property type="match status" value="1"/>
</dbReference>
<dbReference type="FunFam" id="3.40.50.720:FF:000121">
    <property type="entry name" value="Prostaglandin reductase 2"/>
    <property type="match status" value="1"/>
</dbReference>
<name>A0A383WMQ9_TETOB</name>
<feature type="domain" description="Enoyl reductase (ER)" evidence="2">
    <location>
        <begin position="17"/>
        <end position="345"/>
    </location>
</feature>
<protein>
    <recommendedName>
        <fullName evidence="2">Enoyl reductase (ER) domain-containing protein</fullName>
    </recommendedName>
</protein>
<organism evidence="3 4">
    <name type="scientific">Tetradesmus obliquus</name>
    <name type="common">Green alga</name>
    <name type="synonym">Acutodesmus obliquus</name>
    <dbReference type="NCBI Taxonomy" id="3088"/>
    <lineage>
        <taxon>Eukaryota</taxon>
        <taxon>Viridiplantae</taxon>
        <taxon>Chlorophyta</taxon>
        <taxon>core chlorophytes</taxon>
        <taxon>Chlorophyceae</taxon>
        <taxon>CS clade</taxon>
        <taxon>Sphaeropleales</taxon>
        <taxon>Scenedesmaceae</taxon>
        <taxon>Tetradesmus</taxon>
    </lineage>
</organism>
<evidence type="ECO:0000256" key="1">
    <source>
        <dbReference type="ARBA" id="ARBA00023002"/>
    </source>
</evidence>
<dbReference type="InterPro" id="IPR041694">
    <property type="entry name" value="ADH_N_2"/>
</dbReference>
<dbReference type="InterPro" id="IPR045010">
    <property type="entry name" value="MDR_fam"/>
</dbReference>
<evidence type="ECO:0000313" key="4">
    <source>
        <dbReference type="Proteomes" id="UP000256970"/>
    </source>
</evidence>
<dbReference type="Gene3D" id="3.90.180.10">
    <property type="entry name" value="Medium-chain alcohol dehydrogenases, catalytic domain"/>
    <property type="match status" value="1"/>
</dbReference>
<dbReference type="Gene3D" id="3.40.50.720">
    <property type="entry name" value="NAD(P)-binding Rossmann-like Domain"/>
    <property type="match status" value="1"/>
</dbReference>
<evidence type="ECO:0000259" key="2">
    <source>
        <dbReference type="SMART" id="SM00829"/>
    </source>
</evidence>
<dbReference type="InterPro" id="IPR011032">
    <property type="entry name" value="GroES-like_sf"/>
</dbReference>
<keyword evidence="4" id="KW-1185">Reference proteome</keyword>
<dbReference type="Pfam" id="PF16884">
    <property type="entry name" value="ADH_N_2"/>
    <property type="match status" value="1"/>
</dbReference>
<dbReference type="InterPro" id="IPR020843">
    <property type="entry name" value="ER"/>
</dbReference>
<dbReference type="SMART" id="SM00829">
    <property type="entry name" value="PKS_ER"/>
    <property type="match status" value="1"/>
</dbReference>
<dbReference type="InterPro" id="IPR036291">
    <property type="entry name" value="NAD(P)-bd_dom_sf"/>
</dbReference>
<dbReference type="InterPro" id="IPR013149">
    <property type="entry name" value="ADH-like_C"/>
</dbReference>
<evidence type="ECO:0000313" key="3">
    <source>
        <dbReference type="EMBL" id="SZX78434.1"/>
    </source>
</evidence>
<dbReference type="Pfam" id="PF00107">
    <property type="entry name" value="ADH_zinc_N"/>
    <property type="match status" value="1"/>
</dbReference>
<dbReference type="GO" id="GO:0016628">
    <property type="term" value="F:oxidoreductase activity, acting on the CH-CH group of donors, NAD or NADP as acceptor"/>
    <property type="evidence" value="ECO:0007669"/>
    <property type="project" value="InterPro"/>
</dbReference>
<dbReference type="Proteomes" id="UP000256970">
    <property type="component" value="Unassembled WGS sequence"/>
</dbReference>
<dbReference type="SUPFAM" id="SSF50129">
    <property type="entry name" value="GroES-like"/>
    <property type="match status" value="1"/>
</dbReference>
<dbReference type="EMBL" id="FNXT01001320">
    <property type="protein sequence ID" value="SZX78434.1"/>
    <property type="molecule type" value="Genomic_DNA"/>
</dbReference>
<dbReference type="SUPFAM" id="SSF51735">
    <property type="entry name" value="NAD(P)-binding Rossmann-fold domains"/>
    <property type="match status" value="1"/>
</dbReference>
<proteinExistence type="predicted"/>
<sequence>MALPVTSVLWKDYVDDRAVQESDFEVSASDIDPANLQDGEVLVELLYLSVDPYLRGRMRRMKSYYFIGPFESGKPLASGGIGLVKASKAAGFAAGDVVSGMLPWSSLAVLDQAAQGMLQKLEPSLLGTAPLSYFLGTLGMPGMTAWASIKKIAEPIKQGEVAFVSGAAGAVGLVAGQLLKNEYGCRVIGSAGSDDKVALLKQLGFDEAFNYKSVDTAAALKAAAPDGIDIYFDNVGGPTLETVLDQARSHARIVACGMISQYDLPDEQKYGVKNLFNLITKRIKLEGFIVSDYMAELGAAFGATMAEHVQQGKVKALEHTTEGIENAGKAFVEMMAGGNTGKAVVKVAAEDPFPVKQ</sequence>
<dbReference type="CDD" id="cd05288">
    <property type="entry name" value="PGDH"/>
    <property type="match status" value="1"/>
</dbReference>
<gene>
    <name evidence="3" type="ORF">BQ4739_LOCUS18717</name>
</gene>
<reference evidence="3 4" key="1">
    <citation type="submission" date="2016-10" db="EMBL/GenBank/DDBJ databases">
        <authorList>
            <person name="Cai Z."/>
        </authorList>
    </citation>
    <scope>NUCLEOTIDE SEQUENCE [LARGE SCALE GENOMIC DNA]</scope>
</reference>
<dbReference type="PANTHER" id="PTHR43205">
    <property type="entry name" value="PROSTAGLANDIN REDUCTASE"/>
    <property type="match status" value="1"/>
</dbReference>
<accession>A0A383WMQ9</accession>
<keyword evidence="1" id="KW-0560">Oxidoreductase</keyword>